<dbReference type="InterPro" id="IPR050708">
    <property type="entry name" value="T6SS_VgrG/RHS"/>
</dbReference>
<dbReference type="Gene3D" id="2.180.10.10">
    <property type="entry name" value="RHS repeat-associated core"/>
    <property type="match status" value="1"/>
</dbReference>
<name>A0A5E7D339_PSEFL</name>
<dbReference type="RefSeq" id="WP_150798871.1">
    <property type="nucleotide sequence ID" value="NZ_CABVHU010000008.1"/>
</dbReference>
<dbReference type="PANTHER" id="PTHR32305:SF15">
    <property type="entry name" value="PROTEIN RHSA-RELATED"/>
    <property type="match status" value="1"/>
</dbReference>
<dbReference type="AlphaFoldDB" id="A0A5E7D339"/>
<accession>A0A5E7D339</accession>
<dbReference type="NCBIfam" id="TIGR03696">
    <property type="entry name" value="Rhs_assc_core"/>
    <property type="match status" value="1"/>
</dbReference>
<reference evidence="1 2" key="1">
    <citation type="submission" date="2019-09" db="EMBL/GenBank/DDBJ databases">
        <authorList>
            <person name="Chandra G."/>
            <person name="Truman W A."/>
        </authorList>
    </citation>
    <scope>NUCLEOTIDE SEQUENCE [LARGE SCALE GENOMIC DNA]</scope>
    <source>
        <strain evidence="1">PS833</strain>
    </source>
</reference>
<dbReference type="InterPro" id="IPR022385">
    <property type="entry name" value="Rhs_assc_core"/>
</dbReference>
<proteinExistence type="predicted"/>
<organism evidence="1 2">
    <name type="scientific">Pseudomonas fluorescens</name>
    <dbReference type="NCBI Taxonomy" id="294"/>
    <lineage>
        <taxon>Bacteria</taxon>
        <taxon>Pseudomonadati</taxon>
        <taxon>Pseudomonadota</taxon>
        <taxon>Gammaproteobacteria</taxon>
        <taxon>Pseudomonadales</taxon>
        <taxon>Pseudomonadaceae</taxon>
        <taxon>Pseudomonas</taxon>
    </lineage>
</organism>
<evidence type="ECO:0000313" key="2">
    <source>
        <dbReference type="Proteomes" id="UP000409037"/>
    </source>
</evidence>
<sequence>MQSLNPCIHSHTPRLAVIDNRSLPVRQVAYWRQDTRLLPEARVTVRQHDAAGRAIAQRDPRLVTDTLAPANLATIYSLSGKVLSTTSVDAGWRVSLLGEADQAVQEWDGRGSQRWMEYDEQLRAQAVFEQRADDPRECTERYRYGGADPACASHNQCGKLIRHDDPAGTQLFAEYGVIGGVLQQTRQLLRDLASPDWPERETDRDALLEPDTEAMTRSSYNGLGEVIAQTDAKGNRQLFSQTIAGQLREVRLQVASETAPITLVSAIEYNAHGQTEREVAGNGVITTLDCAPEDGRLSRLLAKRGNTTLQDLRYEYDAAGNVLSIEDAAQPIRYFANQRIEPISRYGYDSLYQLVEATGWEAGEANRGPGFSPFSDPAPRANYRQTYHYDAGGNLLELIHEGPQSHGHRLVAEAHSNRCLPVHDGVEPGEEDFHRGFDANGNLLSLQPGQALSWDLRNQLREVRPVARDASPDDVECYVYGADGMRVRKVSLTQTNALTLRAEVRYLPNLELRTHSGTGEVLQVISVQAGRSTIRVLHWEQAPSRATVSDQYRYSLNDHLGSCSLELDSAGEVISQEGYHPFGTTAWFADRGEVEASYKTVRYSGKEQDATGLYYYGFRYYVPWLQRWANPDPAGYADGINLYQMVGNNPVNFIDQRGLAASQWFMYADGGERELNDLEVQHAFSDRSPKIILSGDGHSIPPLQFASDIPDAMRAYKEATLGIYVEGVDSEVQKNIRKFVPGFFDPQRVGVIGWEPEHLVRDILALFELVASHEDSAKITSVDLQEKADRLGASIVSNLFSKSEKTALKVSALVAKFTSEAGFEKDTIRNLSRVLTGEWRDEYINPYLAEKIASIASQQPGQTLLVSVGDAHLDSGNNPVQVLLNLERKGSAFPHKILFNRSKTPRVNQPRRSN</sequence>
<protein>
    <recommendedName>
        <fullName evidence="3">Toxin</fullName>
    </recommendedName>
</protein>
<dbReference type="EMBL" id="CABVHU010000008">
    <property type="protein sequence ID" value="VVO10581.1"/>
    <property type="molecule type" value="Genomic_DNA"/>
</dbReference>
<evidence type="ECO:0000313" key="1">
    <source>
        <dbReference type="EMBL" id="VVO10581.1"/>
    </source>
</evidence>
<evidence type="ECO:0008006" key="3">
    <source>
        <dbReference type="Google" id="ProtNLM"/>
    </source>
</evidence>
<dbReference type="PANTHER" id="PTHR32305">
    <property type="match status" value="1"/>
</dbReference>
<dbReference type="Proteomes" id="UP000409037">
    <property type="component" value="Unassembled WGS sequence"/>
</dbReference>
<dbReference type="OrthoDB" id="7056038at2"/>
<gene>
    <name evidence="1" type="ORF">PS833_03395</name>
</gene>